<dbReference type="EMBL" id="AZMM01014787">
    <property type="protein sequence ID" value="ETJ30700.1"/>
    <property type="molecule type" value="Genomic_DNA"/>
</dbReference>
<dbReference type="AlphaFoldDB" id="W1XML4"/>
<sequence length="70" mass="8033">SSEVQFGQRVAFIDISLQQQGHTFVLCSYVTATSECFPKVASLFLTTYYLLNNGMQFDIFYFSLDLFPLM</sequence>
<reference evidence="1" key="1">
    <citation type="submission" date="2013-12" db="EMBL/GenBank/DDBJ databases">
        <title>A Varibaculum cambriense genome reconstructed from a premature infant gut community with otherwise low bacterial novelty that shifts toward anaerobic metabolism during the third week of life.</title>
        <authorList>
            <person name="Brown C.T."/>
            <person name="Sharon I."/>
            <person name="Thomas B.C."/>
            <person name="Castelle C.J."/>
            <person name="Morowitz M.J."/>
            <person name="Banfield J.F."/>
        </authorList>
    </citation>
    <scope>NUCLEOTIDE SEQUENCE</scope>
</reference>
<name>W1XML4_9ZZZZ</name>
<comment type="caution">
    <text evidence="1">The sequence shown here is derived from an EMBL/GenBank/DDBJ whole genome shotgun (WGS) entry which is preliminary data.</text>
</comment>
<feature type="non-terminal residue" evidence="1">
    <location>
        <position position="70"/>
    </location>
</feature>
<protein>
    <submittedName>
        <fullName evidence="1">Uncharacterized protein</fullName>
    </submittedName>
</protein>
<feature type="non-terminal residue" evidence="1">
    <location>
        <position position="1"/>
    </location>
</feature>
<accession>W1XML4</accession>
<evidence type="ECO:0000313" key="1">
    <source>
        <dbReference type="EMBL" id="ETJ30700.1"/>
    </source>
</evidence>
<organism evidence="1">
    <name type="scientific">human gut metagenome</name>
    <dbReference type="NCBI Taxonomy" id="408170"/>
    <lineage>
        <taxon>unclassified sequences</taxon>
        <taxon>metagenomes</taxon>
        <taxon>organismal metagenomes</taxon>
    </lineage>
</organism>
<gene>
    <name evidence="1" type="ORF">Q604_UNBC14787G0001</name>
</gene>
<proteinExistence type="predicted"/>